<dbReference type="Proteomes" id="UP000324233">
    <property type="component" value="Chromosome"/>
</dbReference>
<dbReference type="InterPro" id="IPR029044">
    <property type="entry name" value="Nucleotide-diphossugar_trans"/>
</dbReference>
<dbReference type="SUPFAM" id="SSF53756">
    <property type="entry name" value="UDP-Glycosyltransferase/glycogen phosphorylase"/>
    <property type="match status" value="1"/>
</dbReference>
<gene>
    <name evidence="2" type="primary">mgtA_1</name>
    <name evidence="2" type="ORF">OJF2_28040</name>
</gene>
<reference evidence="2 3" key="1">
    <citation type="submission" date="2019-08" db="EMBL/GenBank/DDBJ databases">
        <title>Deep-cultivation of Planctomycetes and their phenomic and genomic characterization uncovers novel biology.</title>
        <authorList>
            <person name="Wiegand S."/>
            <person name="Jogler M."/>
            <person name="Boedeker C."/>
            <person name="Pinto D."/>
            <person name="Vollmers J."/>
            <person name="Rivas-Marin E."/>
            <person name="Kohn T."/>
            <person name="Peeters S.H."/>
            <person name="Heuer A."/>
            <person name="Rast P."/>
            <person name="Oberbeckmann S."/>
            <person name="Bunk B."/>
            <person name="Jeske O."/>
            <person name="Meyerdierks A."/>
            <person name="Storesund J.E."/>
            <person name="Kallscheuer N."/>
            <person name="Luecker S."/>
            <person name="Lage O.M."/>
            <person name="Pohl T."/>
            <person name="Merkel B.J."/>
            <person name="Hornburger P."/>
            <person name="Mueller R.-W."/>
            <person name="Bruemmer F."/>
            <person name="Labrenz M."/>
            <person name="Spormann A.M."/>
            <person name="Op den Camp H."/>
            <person name="Overmann J."/>
            <person name="Amann R."/>
            <person name="Jetten M.S.M."/>
            <person name="Mascher T."/>
            <person name="Medema M.H."/>
            <person name="Devos D.P."/>
            <person name="Kaster A.-K."/>
            <person name="Ovreas L."/>
            <person name="Rohde M."/>
            <person name="Galperin M.Y."/>
            <person name="Jogler C."/>
        </authorList>
    </citation>
    <scope>NUCLEOTIDE SEQUENCE [LARGE SCALE GENOMIC DNA]</scope>
    <source>
        <strain evidence="2 3">OJF2</strain>
    </source>
</reference>
<dbReference type="RefSeq" id="WP_148594218.1">
    <property type="nucleotide sequence ID" value="NZ_CP042997.1"/>
</dbReference>
<proteinExistence type="predicted"/>
<dbReference type="PANTHER" id="PTHR12526">
    <property type="entry name" value="GLYCOSYLTRANSFERASE"/>
    <property type="match status" value="1"/>
</dbReference>
<keyword evidence="2" id="KW-0328">Glycosyltransferase</keyword>
<dbReference type="AlphaFoldDB" id="A0A5B9W1Y1"/>
<keyword evidence="2" id="KW-0808">Transferase</keyword>
<dbReference type="GO" id="GO:0016757">
    <property type="term" value="F:glycosyltransferase activity"/>
    <property type="evidence" value="ECO:0007669"/>
    <property type="project" value="UniProtKB-KW"/>
</dbReference>
<evidence type="ECO:0000313" key="2">
    <source>
        <dbReference type="EMBL" id="QEH34269.1"/>
    </source>
</evidence>
<accession>A0A5B9W1Y1</accession>
<dbReference type="CDD" id="cd00761">
    <property type="entry name" value="Glyco_tranf_GTA_type"/>
    <property type="match status" value="1"/>
</dbReference>
<dbReference type="SUPFAM" id="SSF53448">
    <property type="entry name" value="Nucleotide-diphospho-sugar transferases"/>
    <property type="match status" value="1"/>
</dbReference>
<dbReference type="EC" id="2.4.1.-" evidence="2"/>
<organism evidence="2 3">
    <name type="scientific">Aquisphaera giovannonii</name>
    <dbReference type="NCBI Taxonomy" id="406548"/>
    <lineage>
        <taxon>Bacteria</taxon>
        <taxon>Pseudomonadati</taxon>
        <taxon>Planctomycetota</taxon>
        <taxon>Planctomycetia</taxon>
        <taxon>Isosphaerales</taxon>
        <taxon>Isosphaeraceae</taxon>
        <taxon>Aquisphaera</taxon>
    </lineage>
</organism>
<sequence length="805" mass="89830">MPNRTDLDTSVVITAHREGWFSHRTLRSVRRAVAFAAERGVNAEVVAVLDRPDALTRSFFRDQADVRCHEVDLGDRGAARNFGVRQSTGRYINPLDGEDLLGRTWLWKAFCGAERAGHPAAWTPEISVIFEDQIVVWRHPSSDDPDFRPERLVDDRQWLPSLLVPREIALRIPFAECPLDSGFGSEDWHWHCELLAAGVAIRAVEGTTFFRRRCPTSRSEIHSRGDAIHPPTRLFDPQGMVLPEIRLARTAAEEAHEVERVMPIEEQPPTEPAPARPRSSLKVAYRSLVKPYVPASFDSALRRLYLSTFPMGGKQWARGKARAIRSGAGALARRAAGRSGEAEGGIVPSWPQELPQSHPAPASDQAPANPTFPHPADHLPGWLVEDWKDIHSVEPHLFPSREQLGGARWGLEAAESPVGAAYADACRRLGEPWPSHVFLVPWLTTGGSDLTALNYVHALHDQRQAARIAMLATEDRDSTWADRLPPGVDFLPIGQLYRDLSFPERKALLVRLLLQMKPRMIHNLNSWVGNEAFISHGKALSQNSHLVGHVFCYDMTREGQRVGYPVNHAPRYFDVASAVISDNQTLLDEMQEIYGLDPARLLAHYQPVVLKERRPPRVASSTGPLKILWAGRLDYQKRVDVLNAIADACAGEDFEIHAYGSHVLDRDTPFPQGPNLTYHGPYNGFESLPAHEFDVFLYTSQWDGLPNVLQEAMSRGLVVVASSAGGVKELIRPGETGYLIDPFDDVQAYRAALREVDRDRAGAARMVWEGYRRLLDQHSPERFARDVAATPGYRSGPLRAEITAA</sequence>
<evidence type="ECO:0000256" key="1">
    <source>
        <dbReference type="SAM" id="MobiDB-lite"/>
    </source>
</evidence>
<protein>
    <submittedName>
        <fullName evidence="2">GDP-mannose-dependent alpha-mannosyltransferase</fullName>
        <ecNumber evidence="2">2.4.1.-</ecNumber>
    </submittedName>
</protein>
<dbReference type="KEGG" id="agv:OJF2_28040"/>
<evidence type="ECO:0000313" key="3">
    <source>
        <dbReference type="Proteomes" id="UP000324233"/>
    </source>
</evidence>
<name>A0A5B9W1Y1_9BACT</name>
<dbReference type="Pfam" id="PF13692">
    <property type="entry name" value="Glyco_trans_1_4"/>
    <property type="match status" value="1"/>
</dbReference>
<dbReference type="Gene3D" id="3.90.550.10">
    <property type="entry name" value="Spore Coat Polysaccharide Biosynthesis Protein SpsA, Chain A"/>
    <property type="match status" value="1"/>
</dbReference>
<feature type="region of interest" description="Disordered" evidence="1">
    <location>
        <begin position="335"/>
        <end position="375"/>
    </location>
</feature>
<keyword evidence="3" id="KW-1185">Reference proteome</keyword>
<dbReference type="Gene3D" id="3.40.50.2000">
    <property type="entry name" value="Glycogen Phosphorylase B"/>
    <property type="match status" value="2"/>
</dbReference>
<dbReference type="CDD" id="cd03801">
    <property type="entry name" value="GT4_PimA-like"/>
    <property type="match status" value="1"/>
</dbReference>
<dbReference type="OrthoDB" id="9806653at2"/>
<dbReference type="EMBL" id="CP042997">
    <property type="protein sequence ID" value="QEH34269.1"/>
    <property type="molecule type" value="Genomic_DNA"/>
</dbReference>